<sequence length="88" mass="9683">MPIHVGAERKDLKGTALYQSFEAIGVDPSTEEAILQQWASPPPAEQQQPKATKCQDHCQAEGHRLDGVQAMPPPHALQMSNIQLQEPM</sequence>
<protein>
    <submittedName>
        <fullName evidence="1">Uncharacterized protein</fullName>
    </submittedName>
</protein>
<gene>
    <name evidence="1" type="ORF">WJX73_006596</name>
</gene>
<reference evidence="1 2" key="1">
    <citation type="journal article" date="2024" name="Nat. Commun.">
        <title>Phylogenomics reveals the evolutionary origins of lichenization in chlorophyte algae.</title>
        <authorList>
            <person name="Puginier C."/>
            <person name="Libourel C."/>
            <person name="Otte J."/>
            <person name="Skaloud P."/>
            <person name="Haon M."/>
            <person name="Grisel S."/>
            <person name="Petersen M."/>
            <person name="Berrin J.G."/>
            <person name="Delaux P.M."/>
            <person name="Dal Grande F."/>
            <person name="Keller J."/>
        </authorList>
    </citation>
    <scope>NUCLEOTIDE SEQUENCE [LARGE SCALE GENOMIC DNA]</scope>
    <source>
        <strain evidence="1 2">SAG 2036</strain>
    </source>
</reference>
<dbReference type="AlphaFoldDB" id="A0AAW1P0N7"/>
<proteinExistence type="predicted"/>
<name>A0AAW1P0N7_9CHLO</name>
<organism evidence="1 2">
    <name type="scientific">Symbiochloris irregularis</name>
    <dbReference type="NCBI Taxonomy" id="706552"/>
    <lineage>
        <taxon>Eukaryota</taxon>
        <taxon>Viridiplantae</taxon>
        <taxon>Chlorophyta</taxon>
        <taxon>core chlorophytes</taxon>
        <taxon>Trebouxiophyceae</taxon>
        <taxon>Trebouxiales</taxon>
        <taxon>Trebouxiaceae</taxon>
        <taxon>Symbiochloris</taxon>
    </lineage>
</organism>
<keyword evidence="2" id="KW-1185">Reference proteome</keyword>
<dbReference type="Proteomes" id="UP001465755">
    <property type="component" value="Unassembled WGS sequence"/>
</dbReference>
<accession>A0AAW1P0N7</accession>
<dbReference type="EMBL" id="JALJOQ010000080">
    <property type="protein sequence ID" value="KAK9800799.1"/>
    <property type="molecule type" value="Genomic_DNA"/>
</dbReference>
<comment type="caution">
    <text evidence="1">The sequence shown here is derived from an EMBL/GenBank/DDBJ whole genome shotgun (WGS) entry which is preliminary data.</text>
</comment>
<evidence type="ECO:0000313" key="2">
    <source>
        <dbReference type="Proteomes" id="UP001465755"/>
    </source>
</evidence>
<evidence type="ECO:0000313" key="1">
    <source>
        <dbReference type="EMBL" id="KAK9800799.1"/>
    </source>
</evidence>